<keyword evidence="1" id="KW-0472">Membrane</keyword>
<dbReference type="Proteomes" id="UP000315289">
    <property type="component" value="Unassembled WGS sequence"/>
</dbReference>
<protein>
    <submittedName>
        <fullName evidence="2">Uncharacterized protein</fullName>
    </submittedName>
</protein>
<keyword evidence="1" id="KW-1133">Transmembrane helix</keyword>
<organism evidence="2 3">
    <name type="scientific">Candidatus Nitrosocosmicus arcticus</name>
    <dbReference type="NCBI Taxonomy" id="2035267"/>
    <lineage>
        <taxon>Archaea</taxon>
        <taxon>Nitrososphaerota</taxon>
        <taxon>Nitrososphaeria</taxon>
        <taxon>Nitrososphaerales</taxon>
        <taxon>Nitrososphaeraceae</taxon>
        <taxon>Candidatus Nitrosocosmicus</taxon>
    </lineage>
</organism>
<feature type="transmembrane region" description="Helical" evidence="1">
    <location>
        <begin position="12"/>
        <end position="32"/>
    </location>
</feature>
<accession>A0A557SR63</accession>
<dbReference type="AlphaFoldDB" id="A0A557SR63"/>
<comment type="caution">
    <text evidence="2">The sequence shown here is derived from an EMBL/GenBank/DDBJ whole genome shotgun (WGS) entry which is preliminary data.</text>
</comment>
<dbReference type="EMBL" id="VOAH01000021">
    <property type="protein sequence ID" value="TVP39096.1"/>
    <property type="molecule type" value="Genomic_DNA"/>
</dbReference>
<gene>
    <name evidence="2" type="ORF">NARC_210040</name>
</gene>
<name>A0A557SR63_9ARCH</name>
<evidence type="ECO:0000313" key="2">
    <source>
        <dbReference type="EMBL" id="TVP39096.1"/>
    </source>
</evidence>
<keyword evidence="3" id="KW-1185">Reference proteome</keyword>
<proteinExistence type="predicted"/>
<sequence>MARILKIGYSALATVVFFMGNPTITIIYTVMLRIQFFRNRERNQTNCVNKCGESFTRQ</sequence>
<evidence type="ECO:0000256" key="1">
    <source>
        <dbReference type="SAM" id="Phobius"/>
    </source>
</evidence>
<keyword evidence="1" id="KW-0812">Transmembrane</keyword>
<evidence type="ECO:0000313" key="3">
    <source>
        <dbReference type="Proteomes" id="UP000315289"/>
    </source>
</evidence>
<reference evidence="2 3" key="1">
    <citation type="journal article" date="2019" name="Front. Microbiol.">
        <title>Ammonia Oxidation by the Arctic Terrestrial Thaumarchaeote Candidatus Nitrosocosmicus arcticus Is Stimulated by Increasing Temperatures.</title>
        <authorList>
            <person name="Alves R.J.E."/>
            <person name="Kerou M."/>
            <person name="Zappe A."/>
            <person name="Bittner R."/>
            <person name="Abby S.S."/>
            <person name="Schmidt H.A."/>
            <person name="Pfeifer K."/>
            <person name="Schleper C."/>
        </authorList>
    </citation>
    <scope>NUCLEOTIDE SEQUENCE [LARGE SCALE GENOMIC DNA]</scope>
    <source>
        <strain evidence="2 3">Kfb</strain>
    </source>
</reference>